<dbReference type="EMBL" id="MN739395">
    <property type="protein sequence ID" value="QHT02570.1"/>
    <property type="molecule type" value="Genomic_DNA"/>
</dbReference>
<accession>A0A6C0CFF2</accession>
<organism evidence="1">
    <name type="scientific">viral metagenome</name>
    <dbReference type="NCBI Taxonomy" id="1070528"/>
    <lineage>
        <taxon>unclassified sequences</taxon>
        <taxon>metagenomes</taxon>
        <taxon>organismal metagenomes</taxon>
    </lineage>
</organism>
<evidence type="ECO:0000313" key="1">
    <source>
        <dbReference type="EMBL" id="QHT02570.1"/>
    </source>
</evidence>
<name>A0A6C0CFF2_9ZZZZ</name>
<sequence length="158" mass="18506">MLIKDLEKNIVIKELVNTIIADKDFKKKCEFNFKKIFEDGKVDRDDIPLIINLFLVVYKNQSKIKISKKQLKPVFMLLISKLLVEFKGESDLDEEVILILIEPQIDLLLMSVQFEAGKFPFCCCPTKPDDEKEENEVNKMKLSRIDKQKKLETEKLLK</sequence>
<proteinExistence type="predicted"/>
<reference evidence="1" key="1">
    <citation type="journal article" date="2020" name="Nature">
        <title>Giant virus diversity and host interactions through global metagenomics.</title>
        <authorList>
            <person name="Schulz F."/>
            <person name="Roux S."/>
            <person name="Paez-Espino D."/>
            <person name="Jungbluth S."/>
            <person name="Walsh D.A."/>
            <person name="Denef V.J."/>
            <person name="McMahon K.D."/>
            <person name="Konstantinidis K.T."/>
            <person name="Eloe-Fadrosh E.A."/>
            <person name="Kyrpides N.C."/>
            <person name="Woyke T."/>
        </authorList>
    </citation>
    <scope>NUCLEOTIDE SEQUENCE</scope>
    <source>
        <strain evidence="1">GVMAG-M-3300020595-32</strain>
    </source>
</reference>
<dbReference type="AlphaFoldDB" id="A0A6C0CFF2"/>
<protein>
    <submittedName>
        <fullName evidence="1">Uncharacterized protein</fullName>
    </submittedName>
</protein>